<evidence type="ECO:0000259" key="1">
    <source>
        <dbReference type="Pfam" id="PF01262"/>
    </source>
</evidence>
<gene>
    <name evidence="3" type="primary">pylD</name>
    <name evidence="3" type="ORF">DRJ04_03615</name>
</gene>
<feature type="domain" description="Pyrrolysine biosynthesis protein PylD N-terminal" evidence="2">
    <location>
        <begin position="13"/>
        <end position="123"/>
    </location>
</feature>
<dbReference type="AlphaFoldDB" id="A0A662DDE7"/>
<feature type="domain" description="Alanine dehydrogenase/pyridine nucleotide transhydrogenase NAD(H)-binding" evidence="1">
    <location>
        <begin position="149"/>
        <end position="226"/>
    </location>
</feature>
<dbReference type="InterPro" id="IPR007698">
    <property type="entry name" value="AlaDH/PNT_NAD(H)-bd"/>
</dbReference>
<protein>
    <submittedName>
        <fullName evidence="3">3-methylornithyl-N6-L-lysine dehydrogenase PylD</fullName>
    </submittedName>
</protein>
<dbReference type="EMBL" id="QMQA01000076">
    <property type="protein sequence ID" value="RLE13800.1"/>
    <property type="molecule type" value="Genomic_DNA"/>
</dbReference>
<dbReference type="Gene3D" id="3.40.50.12150">
    <property type="match status" value="1"/>
</dbReference>
<organism evidence="3 4">
    <name type="scientific">Aerophobetes bacterium</name>
    <dbReference type="NCBI Taxonomy" id="2030807"/>
    <lineage>
        <taxon>Bacteria</taxon>
        <taxon>Candidatus Aerophobota</taxon>
    </lineage>
</organism>
<sequence length="272" mass="29135">MTRLSSELLTGIEVELDIYDKELLRKTGSTLRQIACRAAGVTQLELDTAANSSQIAVIPITSGKGIIEGFCDAVQSIVNYLGFKAFITHCHDVSGLAEGIERGAEVIFLADDERFVAINLPYRRVVDNTEATGRGYVAALECLKGNLHGQSVLVIGAGRVGRSAARALKELGAKVAVFDIDQTKAEILAREYKFGLEKNLAEALHKYTTLIDASPAPNIIQAEHIKPATVVAAPGIPLGLSNEACSLVEDRLVHDPLQIGVATMLVMSVLDK</sequence>
<dbReference type="Gene3D" id="3.40.50.720">
    <property type="entry name" value="NAD(P)-binding Rossmann-like Domain"/>
    <property type="match status" value="1"/>
</dbReference>
<dbReference type="InterPro" id="IPR036291">
    <property type="entry name" value="NAD(P)-bd_dom_sf"/>
</dbReference>
<dbReference type="Pfam" id="PF01262">
    <property type="entry name" value="AlaDh_PNT_C"/>
    <property type="match status" value="1"/>
</dbReference>
<dbReference type="SUPFAM" id="SSF51735">
    <property type="entry name" value="NAD(P)-binding Rossmann-fold domains"/>
    <property type="match status" value="1"/>
</dbReference>
<dbReference type="InterPro" id="IPR048757">
    <property type="entry name" value="PylD_N"/>
</dbReference>
<dbReference type="InterPro" id="IPR023914">
    <property type="entry name" value="Pyrrolys_PylD"/>
</dbReference>
<dbReference type="Proteomes" id="UP000280417">
    <property type="component" value="Unassembled WGS sequence"/>
</dbReference>
<dbReference type="Pfam" id="PF21455">
    <property type="entry name" value="PylD_N"/>
    <property type="match status" value="1"/>
</dbReference>
<comment type="caution">
    <text evidence="3">The sequence shown here is derived from an EMBL/GenBank/DDBJ whole genome shotgun (WGS) entry which is preliminary data.</text>
</comment>
<accession>A0A662DDE7</accession>
<proteinExistence type="predicted"/>
<evidence type="ECO:0000259" key="2">
    <source>
        <dbReference type="Pfam" id="PF21455"/>
    </source>
</evidence>
<name>A0A662DDE7_UNCAE</name>
<reference evidence="3 4" key="1">
    <citation type="submission" date="2018-06" db="EMBL/GenBank/DDBJ databases">
        <title>Extensive metabolic versatility and redundancy in microbially diverse, dynamic hydrothermal sediments.</title>
        <authorList>
            <person name="Dombrowski N."/>
            <person name="Teske A."/>
            <person name="Baker B.J."/>
        </authorList>
    </citation>
    <scope>NUCLEOTIDE SEQUENCE [LARGE SCALE GENOMIC DNA]</scope>
    <source>
        <strain evidence="3">B3_G15</strain>
    </source>
</reference>
<dbReference type="NCBIfam" id="TIGR03911">
    <property type="entry name" value="pyrrolys_PylD"/>
    <property type="match status" value="1"/>
</dbReference>
<evidence type="ECO:0000313" key="4">
    <source>
        <dbReference type="Proteomes" id="UP000280417"/>
    </source>
</evidence>
<evidence type="ECO:0000313" key="3">
    <source>
        <dbReference type="EMBL" id="RLE13800.1"/>
    </source>
</evidence>